<proteinExistence type="predicted"/>
<evidence type="ECO:0000313" key="2">
    <source>
        <dbReference type="Proteomes" id="UP000595426"/>
    </source>
</evidence>
<dbReference type="Proteomes" id="UP000595426">
    <property type="component" value="Chromosome"/>
</dbReference>
<evidence type="ECO:0000313" key="1">
    <source>
        <dbReference type="EMBL" id="QQN57527.1"/>
    </source>
</evidence>
<keyword evidence="2" id="KW-1185">Reference proteome</keyword>
<reference evidence="1 2" key="1">
    <citation type="submission" date="2020-12" db="EMBL/GenBank/DDBJ databases">
        <title>FDA dAtabase for Regulatory Grade micrObial Sequences (FDA-ARGOS): Supporting development and validation of Infectious Disease Dx tests.</title>
        <authorList>
            <person name="Kerrigan L."/>
            <person name="Long C."/>
            <person name="Tallon L."/>
            <person name="Sadzewicz L."/>
            <person name="Zhao X."/>
            <person name="Boylan J."/>
            <person name="Ott S."/>
            <person name="Bowen H."/>
            <person name="Vavikolanu K."/>
            <person name="Mehta A."/>
            <person name="Aluvathingal J."/>
            <person name="Nadendla S."/>
            <person name="Yan Y."/>
            <person name="Sichtig H."/>
        </authorList>
    </citation>
    <scope>NUCLEOTIDE SEQUENCE [LARGE SCALE GENOMIC DNA]</scope>
    <source>
        <strain evidence="1 2">FDAARGOS_1031</strain>
    </source>
</reference>
<protein>
    <submittedName>
        <fullName evidence="1">Uncharacterized protein</fullName>
    </submittedName>
</protein>
<accession>A0A7T7UWK2</accession>
<dbReference type="AlphaFoldDB" id="A0A7T7UWK2"/>
<organism evidence="1 2">
    <name type="scientific">Elizabethkingia bruuniana</name>
    <dbReference type="NCBI Taxonomy" id="1756149"/>
    <lineage>
        <taxon>Bacteria</taxon>
        <taxon>Pseudomonadati</taxon>
        <taxon>Bacteroidota</taxon>
        <taxon>Flavobacteriia</taxon>
        <taxon>Flavobacteriales</taxon>
        <taxon>Weeksellaceae</taxon>
        <taxon>Elizabethkingia</taxon>
    </lineage>
</organism>
<dbReference type="EMBL" id="CP067018">
    <property type="protein sequence ID" value="QQN57527.1"/>
    <property type="molecule type" value="Genomic_DNA"/>
</dbReference>
<dbReference type="RefSeq" id="WP_034871261.1">
    <property type="nucleotide sequence ID" value="NZ_CP067018.1"/>
</dbReference>
<gene>
    <name evidence="1" type="ORF">I6H88_13845</name>
</gene>
<sequence length="86" mass="10042">MKNSILTKDLVTVDLNAIYKIHMKNKQLFSQGYISKREFLENNLILINELSNHNSKPSITIDSTVDEFSIIKFRLRMQLLKNTSKN</sequence>
<name>A0A7T7UWK2_9FLAO</name>